<proteinExistence type="predicted"/>
<feature type="coiled-coil region" evidence="1">
    <location>
        <begin position="78"/>
        <end position="105"/>
    </location>
</feature>
<evidence type="ECO:0000313" key="4">
    <source>
        <dbReference type="Proteomes" id="UP000886520"/>
    </source>
</evidence>
<dbReference type="Proteomes" id="UP000886520">
    <property type="component" value="Chromosome 22"/>
</dbReference>
<protein>
    <submittedName>
        <fullName evidence="3">Uncharacterized protein</fullName>
    </submittedName>
</protein>
<dbReference type="PANTHER" id="PTHR47747">
    <property type="entry name" value="RIBONUCLEASE P PROTEIN SUBUNIT P38-LIKE PROTEIN"/>
    <property type="match status" value="1"/>
</dbReference>
<dbReference type="EMBL" id="JABFUD020000022">
    <property type="protein sequence ID" value="KAI5062631.1"/>
    <property type="molecule type" value="Genomic_DNA"/>
</dbReference>
<comment type="caution">
    <text evidence="3">The sequence shown here is derived from an EMBL/GenBank/DDBJ whole genome shotgun (WGS) entry which is preliminary data.</text>
</comment>
<accession>A0A9D4U6V4</accession>
<dbReference type="OrthoDB" id="1735671at2759"/>
<gene>
    <name evidence="2" type="ORF">GOP47_0022617</name>
    <name evidence="3" type="ORF">GOP47_0023170</name>
</gene>
<evidence type="ECO:0000313" key="2">
    <source>
        <dbReference type="EMBL" id="KAI5062078.1"/>
    </source>
</evidence>
<dbReference type="EMBL" id="JABFUD020000022">
    <property type="protein sequence ID" value="KAI5062078.1"/>
    <property type="molecule type" value="Genomic_DNA"/>
</dbReference>
<evidence type="ECO:0000256" key="1">
    <source>
        <dbReference type="SAM" id="Coils"/>
    </source>
</evidence>
<keyword evidence="1" id="KW-0175">Coiled coil</keyword>
<organism evidence="3 4">
    <name type="scientific">Adiantum capillus-veneris</name>
    <name type="common">Maidenhair fern</name>
    <dbReference type="NCBI Taxonomy" id="13818"/>
    <lineage>
        <taxon>Eukaryota</taxon>
        <taxon>Viridiplantae</taxon>
        <taxon>Streptophyta</taxon>
        <taxon>Embryophyta</taxon>
        <taxon>Tracheophyta</taxon>
        <taxon>Polypodiopsida</taxon>
        <taxon>Polypodiidae</taxon>
        <taxon>Polypodiales</taxon>
        <taxon>Pteridineae</taxon>
        <taxon>Pteridaceae</taxon>
        <taxon>Vittarioideae</taxon>
        <taxon>Adiantum</taxon>
    </lineage>
</organism>
<evidence type="ECO:0000313" key="3">
    <source>
        <dbReference type="EMBL" id="KAI5062631.1"/>
    </source>
</evidence>
<feature type="coiled-coil region" evidence="1">
    <location>
        <begin position="205"/>
        <end position="299"/>
    </location>
</feature>
<reference evidence="3" key="1">
    <citation type="submission" date="2021-01" db="EMBL/GenBank/DDBJ databases">
        <title>Adiantum capillus-veneris genome.</title>
        <authorList>
            <person name="Fang Y."/>
            <person name="Liao Q."/>
        </authorList>
    </citation>
    <scope>NUCLEOTIDE SEQUENCE</scope>
    <source>
        <strain evidence="3">H3</strain>
        <tissue evidence="3">Leaf</tissue>
    </source>
</reference>
<keyword evidence="4" id="KW-1185">Reference proteome</keyword>
<feature type="coiled-coil region" evidence="1">
    <location>
        <begin position="553"/>
        <end position="608"/>
    </location>
</feature>
<sequence length="618" mass="71464">MDSALIPEEVLTQASHEVSKAVIHEVKSSVRASDICVFVEEITLASEMVKAGCADAEKAFPVGADVKLQSSEESVHISEHTSDESISLEERVRQLQAEVLALRKKRADEGRANEKVVSIFASREQAWKAEKSRFLSEQRRLWQELQRAFMEQEVLKQRTQRLSGAQDGDAEFTCEDCEQREGWLSEMKERLREQEFVIMTSMEEAKAEQQEKNTIATKLAKLEVDYCEVNEKLRFESEAHLQDVQKHEVSLTELEKRCKTLEAEKSLALHDVEHLHKSLADARQEKRHYEDLVAEMSTEIHMLQVGAHEKEDIISAMLKKADGDAEERLQIENELSIMRAKFIHAESEKERWHMHASGNSSCIDNELMKPRRSLGSKAESGFDNMRELQRLHDLEIRDLQSAFEEEVRLLKKRLSLFQERVVDLEENVLSRLARNVQFTNNAQKKTLASPLRVINGLTVYKSYDEEDMTSEEFQLSIAKTLLRQYMDTEAQREQQIEKLKKAYYMSKATIEMLHKERSHAASAVSSPRTRGLGDWLELERTRFKLEQRHLQEISAFERQLKARDERMEAFRQQLLSMGRESEQRIAEIETLSKELKRALEENSLLKKRIVDGSGGKMS</sequence>
<name>A0A9D4U6V4_ADICA</name>
<dbReference type="PANTHER" id="PTHR47747:SF2">
    <property type="entry name" value="RIBONUCLEASE P PROTEIN SUBUNIT P38-LIKE PROTEIN"/>
    <property type="match status" value="1"/>
</dbReference>
<dbReference type="AlphaFoldDB" id="A0A9D4U6V4"/>